<dbReference type="AlphaFoldDB" id="A0A5S6QX74"/>
<proteinExistence type="predicted"/>
<organism evidence="2 3">
    <name type="scientific">Trichuris muris</name>
    <name type="common">Mouse whipworm</name>
    <dbReference type="NCBI Taxonomy" id="70415"/>
    <lineage>
        <taxon>Eukaryota</taxon>
        <taxon>Metazoa</taxon>
        <taxon>Ecdysozoa</taxon>
        <taxon>Nematoda</taxon>
        <taxon>Enoplea</taxon>
        <taxon>Dorylaimia</taxon>
        <taxon>Trichinellida</taxon>
        <taxon>Trichuridae</taxon>
        <taxon>Trichuris</taxon>
    </lineage>
</organism>
<protein>
    <submittedName>
        <fullName evidence="3">Uncharacterized protein</fullName>
    </submittedName>
</protein>
<dbReference type="WBParaSite" id="TMUE_3000011723.1">
    <property type="protein sequence ID" value="TMUE_3000011723.1"/>
    <property type="gene ID" value="WBGene00290167"/>
</dbReference>
<evidence type="ECO:0000313" key="2">
    <source>
        <dbReference type="Proteomes" id="UP000046395"/>
    </source>
</evidence>
<name>A0A5S6QX74_TRIMR</name>
<reference evidence="3" key="1">
    <citation type="submission" date="2019-12" db="UniProtKB">
        <authorList>
            <consortium name="WormBaseParasite"/>
        </authorList>
    </citation>
    <scope>IDENTIFICATION</scope>
</reference>
<keyword evidence="2" id="KW-1185">Reference proteome</keyword>
<evidence type="ECO:0000256" key="1">
    <source>
        <dbReference type="SAM" id="MobiDB-lite"/>
    </source>
</evidence>
<feature type="region of interest" description="Disordered" evidence="1">
    <location>
        <begin position="1"/>
        <end position="25"/>
    </location>
</feature>
<evidence type="ECO:0000313" key="3">
    <source>
        <dbReference type="WBParaSite" id="TMUE_3000011723.1"/>
    </source>
</evidence>
<accession>A0A5S6QX74</accession>
<dbReference type="Proteomes" id="UP000046395">
    <property type="component" value="Unassembled WGS sequence"/>
</dbReference>
<sequence>MIFKRTANGREIAPPRDNRSRAKATVPRRNWIATASRLGRAEFVSVGYSWPAKLCADGARRARRSCVPPVRQLLASRRLRRGQSTNEIDSIRRLSAGEQIGDSHLDLAGSRDRGGKGRLMDRFEVGGRLRAHAEATEL</sequence>